<organism evidence="2 3">
    <name type="scientific">Iamia majanohamensis</name>
    <dbReference type="NCBI Taxonomy" id="467976"/>
    <lineage>
        <taxon>Bacteria</taxon>
        <taxon>Bacillati</taxon>
        <taxon>Actinomycetota</taxon>
        <taxon>Acidimicrobiia</taxon>
        <taxon>Acidimicrobiales</taxon>
        <taxon>Iamiaceae</taxon>
        <taxon>Iamia</taxon>
    </lineage>
</organism>
<reference evidence="2" key="1">
    <citation type="submission" date="2023-01" db="EMBL/GenBank/DDBJ databases">
        <title>The diversity of Class Acidimicrobiia in South China Sea sediment environments and the proposal of Iamia marina sp. nov., a novel species of the genus Iamia.</title>
        <authorList>
            <person name="He Y."/>
            <person name="Tian X."/>
        </authorList>
    </citation>
    <scope>NUCLEOTIDE SEQUENCE</scope>
    <source>
        <strain evidence="2">DSM 19957</strain>
    </source>
</reference>
<feature type="transmembrane region" description="Helical" evidence="1">
    <location>
        <begin position="20"/>
        <end position="42"/>
    </location>
</feature>
<dbReference type="RefSeq" id="WP_272735419.1">
    <property type="nucleotide sequence ID" value="NZ_CP116942.1"/>
</dbReference>
<evidence type="ECO:0000313" key="3">
    <source>
        <dbReference type="Proteomes" id="UP001216390"/>
    </source>
</evidence>
<evidence type="ECO:0000256" key="1">
    <source>
        <dbReference type="SAM" id="Phobius"/>
    </source>
</evidence>
<dbReference type="EMBL" id="CP116942">
    <property type="protein sequence ID" value="WCO65893.1"/>
    <property type="molecule type" value="Genomic_DNA"/>
</dbReference>
<accession>A0AAE9Y7K8</accession>
<gene>
    <name evidence="2" type="ORF">PO878_15425</name>
</gene>
<name>A0AAE9Y7K8_9ACTN</name>
<proteinExistence type="predicted"/>
<keyword evidence="1" id="KW-1133">Transmembrane helix</keyword>
<evidence type="ECO:0000313" key="2">
    <source>
        <dbReference type="EMBL" id="WCO65893.1"/>
    </source>
</evidence>
<feature type="transmembrane region" description="Helical" evidence="1">
    <location>
        <begin position="62"/>
        <end position="88"/>
    </location>
</feature>
<dbReference type="AlphaFoldDB" id="A0AAE9Y7K8"/>
<protein>
    <submittedName>
        <fullName evidence="2">Uncharacterized protein</fullName>
    </submittedName>
</protein>
<dbReference type="KEGG" id="ima:PO878_15425"/>
<sequence length="123" mass="12876">MTEVEDGLGTAAPPGWRGPLLLAAPGIAWWMANVGFWTLGVLDTDELGHRAWRAGFYGFPRWSQTAFATLGVPAWLLAVLVAGAVLAVRGRAAWRPIVLVGVGATLAAPLLVVLGTWAYPGGA</sequence>
<feature type="transmembrane region" description="Helical" evidence="1">
    <location>
        <begin position="97"/>
        <end position="119"/>
    </location>
</feature>
<keyword evidence="3" id="KW-1185">Reference proteome</keyword>
<keyword evidence="1" id="KW-0472">Membrane</keyword>
<keyword evidence="1" id="KW-0812">Transmembrane</keyword>
<dbReference type="Proteomes" id="UP001216390">
    <property type="component" value="Chromosome"/>
</dbReference>